<dbReference type="Gene3D" id="3.40.50.300">
    <property type="entry name" value="P-loop containing nucleotide triphosphate hydrolases"/>
    <property type="match status" value="1"/>
</dbReference>
<dbReference type="GO" id="GO:0006260">
    <property type="term" value="P:DNA replication"/>
    <property type="evidence" value="ECO:0007669"/>
    <property type="project" value="UniProtKB-UniRule"/>
</dbReference>
<keyword evidence="6 9" id="KW-0547">Nucleotide-binding</keyword>
<sequence>MQINKLSLLNYKNFSQLDLNFNAHINCLVGQNGIGKTNILDAIYHLAFGKSYYNPISSQNIHHGDDFFVVDGALEISDKNERIVVSFKKGQKKVLKRNAKIYDKISDHIGLIPLVIITPTDRDLILEGSETRRKFMDGVIAQGDKQYLETILKYSKLLSQRNALLKYFAVNRTFNSDSLAVYNDQMNDLAEVIYEKRQAFVKIFEPILQKRYKDISGGREQISLHYKSQLNDSENLNALFVEAQQKDLQRQYSTVGTHKDDLKFKINGHSVKKFGSQGQQKSYLIALKFAQYDFLKNIKGFKPIVLLDDIFDKLDENRVAQIIQMVTHEDMGQLFISDTHAERTEDVVKSSTENYKMINLSEKE</sequence>
<dbReference type="STRING" id="908615.SAMN05421540_103165"/>
<evidence type="ECO:0000256" key="7">
    <source>
        <dbReference type="ARBA" id="ARBA00022840"/>
    </source>
</evidence>
<dbReference type="NCBIfam" id="TIGR00611">
    <property type="entry name" value="recf"/>
    <property type="match status" value="1"/>
</dbReference>
<keyword evidence="9 10" id="KW-0742">SOS response</keyword>
<dbReference type="InterPro" id="IPR001238">
    <property type="entry name" value="DNA-binding_RecF"/>
</dbReference>
<name>A0A1H3YK33_9FLAO</name>
<dbReference type="PROSITE" id="PS00618">
    <property type="entry name" value="RECF_2"/>
    <property type="match status" value="1"/>
</dbReference>
<dbReference type="PANTHER" id="PTHR32182">
    <property type="entry name" value="DNA REPLICATION AND REPAIR PROTEIN RECF"/>
    <property type="match status" value="1"/>
</dbReference>
<evidence type="ECO:0000256" key="10">
    <source>
        <dbReference type="RuleBase" id="RU000578"/>
    </source>
</evidence>
<keyword evidence="9 10" id="KW-0234">DNA repair</keyword>
<dbReference type="GO" id="GO:0006302">
    <property type="term" value="P:double-strand break repair"/>
    <property type="evidence" value="ECO:0007669"/>
    <property type="project" value="TreeGrafter"/>
</dbReference>
<dbReference type="GO" id="GO:0005524">
    <property type="term" value="F:ATP binding"/>
    <property type="evidence" value="ECO:0007669"/>
    <property type="project" value="UniProtKB-UniRule"/>
</dbReference>
<dbReference type="GO" id="GO:0003697">
    <property type="term" value="F:single-stranded DNA binding"/>
    <property type="evidence" value="ECO:0007669"/>
    <property type="project" value="UniProtKB-UniRule"/>
</dbReference>
<dbReference type="InterPro" id="IPR027417">
    <property type="entry name" value="P-loop_NTPase"/>
</dbReference>
<dbReference type="GO" id="GO:0005737">
    <property type="term" value="C:cytoplasm"/>
    <property type="evidence" value="ECO:0007669"/>
    <property type="project" value="UniProtKB-SubCell"/>
</dbReference>
<evidence type="ECO:0000313" key="12">
    <source>
        <dbReference type="EMBL" id="SEA11591.1"/>
    </source>
</evidence>
<dbReference type="AlphaFoldDB" id="A0A1H3YK33"/>
<evidence type="ECO:0000256" key="2">
    <source>
        <dbReference type="ARBA" id="ARBA00008016"/>
    </source>
</evidence>
<keyword evidence="9 10" id="KW-0227">DNA damage</keyword>
<dbReference type="PROSITE" id="PS00617">
    <property type="entry name" value="RECF_1"/>
    <property type="match status" value="1"/>
</dbReference>
<comment type="similarity">
    <text evidence="2 9 10">Belongs to the RecF family.</text>
</comment>
<organism evidence="12 13">
    <name type="scientific">Psychroflexus halocasei</name>
    <dbReference type="NCBI Taxonomy" id="908615"/>
    <lineage>
        <taxon>Bacteria</taxon>
        <taxon>Pseudomonadati</taxon>
        <taxon>Bacteroidota</taxon>
        <taxon>Flavobacteriia</taxon>
        <taxon>Flavobacteriales</taxon>
        <taxon>Flavobacteriaceae</taxon>
        <taxon>Psychroflexus</taxon>
    </lineage>
</organism>
<evidence type="ECO:0000256" key="5">
    <source>
        <dbReference type="ARBA" id="ARBA00022705"/>
    </source>
</evidence>
<comment type="subcellular location">
    <subcellularLocation>
        <location evidence="1 9 10">Cytoplasm</location>
    </subcellularLocation>
</comment>
<dbReference type="Gene3D" id="1.20.1050.90">
    <property type="entry name" value="RecF/RecN/SMC, N-terminal domain"/>
    <property type="match status" value="1"/>
</dbReference>
<evidence type="ECO:0000256" key="6">
    <source>
        <dbReference type="ARBA" id="ARBA00022741"/>
    </source>
</evidence>
<dbReference type="GO" id="GO:0000731">
    <property type="term" value="P:DNA synthesis involved in DNA repair"/>
    <property type="evidence" value="ECO:0007669"/>
    <property type="project" value="TreeGrafter"/>
</dbReference>
<keyword evidence="8 9" id="KW-0238">DNA-binding</keyword>
<keyword evidence="7 9" id="KW-0067">ATP-binding</keyword>
<evidence type="ECO:0000313" key="13">
    <source>
        <dbReference type="Proteomes" id="UP000198820"/>
    </source>
</evidence>
<comment type="function">
    <text evidence="9 10">The RecF protein is involved in DNA metabolism; it is required for DNA replication and normal SOS inducibility. RecF binds preferentially to single-stranded, linear DNA. It also seems to bind ATP.</text>
</comment>
<evidence type="ECO:0000256" key="3">
    <source>
        <dbReference type="ARBA" id="ARBA00020170"/>
    </source>
</evidence>
<evidence type="ECO:0000259" key="11">
    <source>
        <dbReference type="Pfam" id="PF02463"/>
    </source>
</evidence>
<dbReference type="HAMAP" id="MF_00365">
    <property type="entry name" value="RecF"/>
    <property type="match status" value="1"/>
</dbReference>
<dbReference type="EMBL" id="FNQF01000003">
    <property type="protein sequence ID" value="SEA11591.1"/>
    <property type="molecule type" value="Genomic_DNA"/>
</dbReference>
<accession>A0A1H3YK33</accession>
<keyword evidence="5 9" id="KW-0235">DNA replication</keyword>
<evidence type="ECO:0000256" key="8">
    <source>
        <dbReference type="ARBA" id="ARBA00023125"/>
    </source>
</evidence>
<keyword evidence="13" id="KW-1185">Reference proteome</keyword>
<proteinExistence type="inferred from homology"/>
<dbReference type="GO" id="GO:0009432">
    <property type="term" value="P:SOS response"/>
    <property type="evidence" value="ECO:0007669"/>
    <property type="project" value="UniProtKB-UniRule"/>
</dbReference>
<dbReference type="Proteomes" id="UP000198820">
    <property type="component" value="Unassembled WGS sequence"/>
</dbReference>
<evidence type="ECO:0000256" key="1">
    <source>
        <dbReference type="ARBA" id="ARBA00004496"/>
    </source>
</evidence>
<protein>
    <recommendedName>
        <fullName evidence="3 9">DNA replication and repair protein RecF</fullName>
    </recommendedName>
</protein>
<dbReference type="InterPro" id="IPR003395">
    <property type="entry name" value="RecF/RecN/SMC_N"/>
</dbReference>
<feature type="domain" description="RecF/RecN/SMC N-terminal" evidence="11">
    <location>
        <begin position="3"/>
        <end position="346"/>
    </location>
</feature>
<dbReference type="PANTHER" id="PTHR32182:SF0">
    <property type="entry name" value="DNA REPLICATION AND REPAIR PROTEIN RECF"/>
    <property type="match status" value="1"/>
</dbReference>
<evidence type="ECO:0000256" key="9">
    <source>
        <dbReference type="HAMAP-Rule" id="MF_00365"/>
    </source>
</evidence>
<gene>
    <name evidence="9" type="primary">recF</name>
    <name evidence="12" type="ORF">SAMN05421540_103165</name>
</gene>
<dbReference type="InterPro" id="IPR042174">
    <property type="entry name" value="RecF_2"/>
</dbReference>
<evidence type="ECO:0000256" key="4">
    <source>
        <dbReference type="ARBA" id="ARBA00022490"/>
    </source>
</evidence>
<dbReference type="InterPro" id="IPR018078">
    <property type="entry name" value="DNA-binding_RecF_CS"/>
</dbReference>
<dbReference type="SUPFAM" id="SSF52540">
    <property type="entry name" value="P-loop containing nucleoside triphosphate hydrolases"/>
    <property type="match status" value="1"/>
</dbReference>
<keyword evidence="4 9" id="KW-0963">Cytoplasm</keyword>
<dbReference type="Pfam" id="PF02463">
    <property type="entry name" value="SMC_N"/>
    <property type="match status" value="1"/>
</dbReference>
<dbReference type="RefSeq" id="WP_093240695.1">
    <property type="nucleotide sequence ID" value="NZ_FNQF01000003.1"/>
</dbReference>
<feature type="binding site" evidence="9">
    <location>
        <begin position="30"/>
        <end position="37"/>
    </location>
    <ligand>
        <name>ATP</name>
        <dbReference type="ChEBI" id="CHEBI:30616"/>
    </ligand>
</feature>
<reference evidence="12 13" key="1">
    <citation type="submission" date="2016-10" db="EMBL/GenBank/DDBJ databases">
        <authorList>
            <person name="de Groot N.N."/>
        </authorList>
    </citation>
    <scope>NUCLEOTIDE SEQUENCE [LARGE SCALE GENOMIC DNA]</scope>
    <source>
        <strain evidence="12 13">DSM 23581</strain>
    </source>
</reference>